<dbReference type="InterPro" id="IPR009003">
    <property type="entry name" value="Peptidase_S1_PA"/>
</dbReference>
<keyword evidence="5" id="KW-0325">Glycoprotein</keyword>
<feature type="disulfide bond" evidence="6">
    <location>
        <begin position="92"/>
        <end position="107"/>
    </location>
</feature>
<evidence type="ECO:0000256" key="8">
    <source>
        <dbReference type="SAM" id="Phobius"/>
    </source>
</evidence>
<feature type="domain" description="Peptidase S1" evidence="9">
    <location>
        <begin position="217"/>
        <end position="342"/>
    </location>
</feature>
<dbReference type="InterPro" id="IPR036055">
    <property type="entry name" value="LDL_receptor-like_sf"/>
</dbReference>
<dbReference type="InterPro" id="IPR036772">
    <property type="entry name" value="SRCR-like_dom_sf"/>
</dbReference>
<dbReference type="Proteomes" id="UP001652624">
    <property type="component" value="Chromosome 9"/>
</dbReference>
<accession>A0ABM3XWC0</accession>
<feature type="domain" description="SRCR" evidence="10">
    <location>
        <begin position="105"/>
        <end position="205"/>
    </location>
</feature>
<evidence type="ECO:0000256" key="2">
    <source>
        <dbReference type="ARBA" id="ARBA00022801"/>
    </source>
</evidence>
<dbReference type="Pfam" id="PF15494">
    <property type="entry name" value="SRCR_2"/>
    <property type="match status" value="1"/>
</dbReference>
<dbReference type="SMART" id="SM00020">
    <property type="entry name" value="Tryp_SPc"/>
    <property type="match status" value="1"/>
</dbReference>
<dbReference type="GeneID" id="103127234"/>
<dbReference type="InterPro" id="IPR023415">
    <property type="entry name" value="LDLR_class-A_CS"/>
</dbReference>
<dbReference type="Gene3D" id="3.10.250.10">
    <property type="entry name" value="SRCR-like domain"/>
    <property type="match status" value="1"/>
</dbReference>
<dbReference type="SMART" id="SM00202">
    <property type="entry name" value="SR"/>
    <property type="match status" value="1"/>
</dbReference>
<keyword evidence="11" id="KW-1185">Reference proteome</keyword>
<proteinExistence type="predicted"/>
<name>A0ABM3XWC0_ERIEU</name>
<evidence type="ECO:0000256" key="4">
    <source>
        <dbReference type="ARBA" id="ARBA00023157"/>
    </source>
</evidence>
<dbReference type="GO" id="GO:0008233">
    <property type="term" value="F:peptidase activity"/>
    <property type="evidence" value="ECO:0007669"/>
    <property type="project" value="UniProtKB-KW"/>
</dbReference>
<dbReference type="PROSITE" id="PS01209">
    <property type="entry name" value="LDLRA_1"/>
    <property type="match status" value="1"/>
</dbReference>
<dbReference type="SUPFAM" id="SSF50494">
    <property type="entry name" value="Trypsin-like serine proteases"/>
    <property type="match status" value="1"/>
</dbReference>
<dbReference type="InterPro" id="IPR001254">
    <property type="entry name" value="Trypsin_dom"/>
</dbReference>
<dbReference type="SMART" id="SM00192">
    <property type="entry name" value="LDLa"/>
    <property type="match status" value="1"/>
</dbReference>
<dbReference type="Gene3D" id="2.40.10.10">
    <property type="entry name" value="Trypsin-like serine proteases"/>
    <property type="match status" value="1"/>
</dbReference>
<keyword evidence="1 12" id="KW-0645">Protease</keyword>
<keyword evidence="8" id="KW-0472">Membrane</keyword>
<keyword evidence="4 6" id="KW-1015">Disulfide bond</keyword>
<keyword evidence="3" id="KW-0720">Serine protease</keyword>
<protein>
    <submittedName>
        <fullName evidence="12">Transmembrane protease serine 3</fullName>
    </submittedName>
</protein>
<keyword evidence="8" id="KW-1133">Transmembrane helix</keyword>
<evidence type="ECO:0000313" key="12">
    <source>
        <dbReference type="RefSeq" id="XP_060053115.1"/>
    </source>
</evidence>
<keyword evidence="2" id="KW-0378">Hydrolase</keyword>
<dbReference type="GO" id="GO:0006508">
    <property type="term" value="P:proteolysis"/>
    <property type="evidence" value="ECO:0007669"/>
    <property type="project" value="UniProtKB-KW"/>
</dbReference>
<dbReference type="InterPro" id="IPR043504">
    <property type="entry name" value="Peptidase_S1_PA_chymotrypsin"/>
</dbReference>
<feature type="disulfide bond" evidence="6">
    <location>
        <begin position="73"/>
        <end position="85"/>
    </location>
</feature>
<evidence type="ECO:0000256" key="6">
    <source>
        <dbReference type="PROSITE-ProRule" id="PRU00124"/>
    </source>
</evidence>
<dbReference type="PROSITE" id="PS50287">
    <property type="entry name" value="SRCR_2"/>
    <property type="match status" value="1"/>
</dbReference>
<evidence type="ECO:0000256" key="7">
    <source>
        <dbReference type="PROSITE-ProRule" id="PRU00196"/>
    </source>
</evidence>
<dbReference type="InterPro" id="IPR001190">
    <property type="entry name" value="SRCR"/>
</dbReference>
<sequence>MGENDPPAAEAPFSFRSLFGLDQLKISPVVPDADAVAAQLLSVLPLKLFPVLVIGVIALTVALAVGLGVHFDCSGRFRCSSSFKCIELTARCDGVPDCRDGEDEFRCVRVSGQRAVLQVFTAAAWRTLCSEDWEDQYGSIACAQLGYSSYTGSAPLRLDLLEERFQQDFAAINHLLPAEKVAALHHSVYAREGCPSGRVVTLKCTVCGLRRGSSPRIVGGNASSLAQWPWQASLQYQGYHLCGGSIITPVWIVTAAHCVYDLYVPKSWTVQVGLVSLLDSPAPSHLVDRIIYHSKYRPKRLGNDVALMKLAEPLAFNGTPALGVTVSGDGRCRHGYTGPALN</sequence>
<dbReference type="SUPFAM" id="SSF56487">
    <property type="entry name" value="SRCR-like"/>
    <property type="match status" value="1"/>
</dbReference>
<dbReference type="Pfam" id="PF00057">
    <property type="entry name" value="Ldl_recept_a"/>
    <property type="match status" value="1"/>
</dbReference>
<feature type="transmembrane region" description="Helical" evidence="8">
    <location>
        <begin position="48"/>
        <end position="71"/>
    </location>
</feature>
<dbReference type="SUPFAM" id="SSF57424">
    <property type="entry name" value="LDL receptor-like module"/>
    <property type="match status" value="1"/>
</dbReference>
<evidence type="ECO:0000256" key="5">
    <source>
        <dbReference type="ARBA" id="ARBA00023180"/>
    </source>
</evidence>
<dbReference type="Gene3D" id="4.10.400.10">
    <property type="entry name" value="Low-density Lipoprotein Receptor"/>
    <property type="match status" value="1"/>
</dbReference>
<dbReference type="CDD" id="cd00112">
    <property type="entry name" value="LDLa"/>
    <property type="match status" value="1"/>
</dbReference>
<dbReference type="PROSITE" id="PS50240">
    <property type="entry name" value="TRYPSIN_DOM"/>
    <property type="match status" value="1"/>
</dbReference>
<organism evidence="11 12">
    <name type="scientific">Erinaceus europaeus</name>
    <name type="common">Western European hedgehog</name>
    <dbReference type="NCBI Taxonomy" id="9365"/>
    <lineage>
        <taxon>Eukaryota</taxon>
        <taxon>Metazoa</taxon>
        <taxon>Chordata</taxon>
        <taxon>Craniata</taxon>
        <taxon>Vertebrata</taxon>
        <taxon>Euteleostomi</taxon>
        <taxon>Mammalia</taxon>
        <taxon>Eutheria</taxon>
        <taxon>Laurasiatheria</taxon>
        <taxon>Eulipotyphla</taxon>
        <taxon>Erinaceidae</taxon>
        <taxon>Erinaceinae</taxon>
        <taxon>Erinaceus</taxon>
    </lineage>
</organism>
<reference evidence="12" key="1">
    <citation type="submission" date="2025-08" db="UniProtKB">
        <authorList>
            <consortium name="RefSeq"/>
        </authorList>
    </citation>
    <scope>IDENTIFICATION</scope>
</reference>
<evidence type="ECO:0000259" key="10">
    <source>
        <dbReference type="PROSITE" id="PS50287"/>
    </source>
</evidence>
<dbReference type="PANTHER" id="PTHR24252:SF27">
    <property type="entry name" value="TRANSMEMBRANE PROTEASE SERINE 3-LIKE"/>
    <property type="match status" value="1"/>
</dbReference>
<keyword evidence="8 12" id="KW-0812">Transmembrane</keyword>
<dbReference type="InterPro" id="IPR002172">
    <property type="entry name" value="LDrepeatLR_classA_rpt"/>
</dbReference>
<comment type="caution">
    <text evidence="7">Lacks conserved residue(s) required for the propagation of feature annotation.</text>
</comment>
<dbReference type="InterPro" id="IPR001314">
    <property type="entry name" value="Peptidase_S1A"/>
</dbReference>
<dbReference type="RefSeq" id="XP_060053115.1">
    <property type="nucleotide sequence ID" value="XM_060197132.1"/>
</dbReference>
<dbReference type="CDD" id="cd00190">
    <property type="entry name" value="Tryp_SPc"/>
    <property type="match status" value="1"/>
</dbReference>
<dbReference type="PROSITE" id="PS00134">
    <property type="entry name" value="TRYPSIN_HIS"/>
    <property type="match status" value="1"/>
</dbReference>
<dbReference type="Pfam" id="PF00089">
    <property type="entry name" value="Trypsin"/>
    <property type="match status" value="1"/>
</dbReference>
<gene>
    <name evidence="12" type="primary">TMPRSS3</name>
</gene>
<dbReference type="InterPro" id="IPR018114">
    <property type="entry name" value="TRYPSIN_HIS"/>
</dbReference>
<evidence type="ECO:0000259" key="9">
    <source>
        <dbReference type="PROSITE" id="PS50240"/>
    </source>
</evidence>
<evidence type="ECO:0000256" key="3">
    <source>
        <dbReference type="ARBA" id="ARBA00022825"/>
    </source>
</evidence>
<dbReference type="PROSITE" id="PS50068">
    <property type="entry name" value="LDLRA_2"/>
    <property type="match status" value="1"/>
</dbReference>
<evidence type="ECO:0000313" key="11">
    <source>
        <dbReference type="Proteomes" id="UP001652624"/>
    </source>
</evidence>
<evidence type="ECO:0000256" key="1">
    <source>
        <dbReference type="ARBA" id="ARBA00022670"/>
    </source>
</evidence>
<dbReference type="PRINTS" id="PR00722">
    <property type="entry name" value="CHYMOTRYPSIN"/>
</dbReference>
<dbReference type="PANTHER" id="PTHR24252">
    <property type="entry name" value="ACROSIN-RELATED"/>
    <property type="match status" value="1"/>
</dbReference>